<feature type="domain" description="Histone deacetylase" evidence="2">
    <location>
        <begin position="23"/>
        <end position="318"/>
    </location>
</feature>
<dbReference type="GeneID" id="100900528"/>
<feature type="domain" description="Histone deacetylase" evidence="2">
    <location>
        <begin position="611"/>
        <end position="906"/>
    </location>
</feature>
<dbReference type="GO" id="GO:0040029">
    <property type="term" value="P:epigenetic regulation of gene expression"/>
    <property type="evidence" value="ECO:0007669"/>
    <property type="project" value="TreeGrafter"/>
</dbReference>
<dbReference type="PANTHER" id="PTHR10625">
    <property type="entry name" value="HISTONE DEACETYLASE HDAC1-RELATED"/>
    <property type="match status" value="1"/>
</dbReference>
<dbReference type="RefSeq" id="XP_028969099.1">
    <property type="nucleotide sequence ID" value="XM_029113266.1"/>
</dbReference>
<dbReference type="CTD" id="10013"/>
<reference evidence="4" key="1">
    <citation type="submission" date="2025-08" db="UniProtKB">
        <authorList>
            <consortium name="RefSeq"/>
        </authorList>
    </citation>
    <scope>IDENTIFICATION</scope>
</reference>
<comment type="catalytic activity">
    <reaction evidence="1">
        <text>N(6)-acetyl-L-lysyl-[histone] + H2O = L-lysyl-[histone] + acetate</text>
        <dbReference type="Rhea" id="RHEA:58196"/>
        <dbReference type="Rhea" id="RHEA-COMP:9845"/>
        <dbReference type="Rhea" id="RHEA-COMP:11338"/>
        <dbReference type="ChEBI" id="CHEBI:15377"/>
        <dbReference type="ChEBI" id="CHEBI:29969"/>
        <dbReference type="ChEBI" id="CHEBI:30089"/>
        <dbReference type="ChEBI" id="CHEBI:61930"/>
        <dbReference type="EC" id="3.5.1.98"/>
    </reaction>
</comment>
<dbReference type="PANTHER" id="PTHR10625:SF43">
    <property type="entry name" value="POLYAMINE DEACETYLASE HDAC10"/>
    <property type="match status" value="1"/>
</dbReference>
<dbReference type="InterPro" id="IPR023801">
    <property type="entry name" value="His_deacetylse_dom"/>
</dbReference>
<organism evidence="3 4">
    <name type="scientific">Galendromus occidentalis</name>
    <name type="common">western predatory mite</name>
    <dbReference type="NCBI Taxonomy" id="34638"/>
    <lineage>
        <taxon>Eukaryota</taxon>
        <taxon>Metazoa</taxon>
        <taxon>Ecdysozoa</taxon>
        <taxon>Arthropoda</taxon>
        <taxon>Chelicerata</taxon>
        <taxon>Arachnida</taxon>
        <taxon>Acari</taxon>
        <taxon>Parasitiformes</taxon>
        <taxon>Mesostigmata</taxon>
        <taxon>Gamasina</taxon>
        <taxon>Phytoseioidea</taxon>
        <taxon>Phytoseiidae</taxon>
        <taxon>Typhlodrominae</taxon>
        <taxon>Galendromus</taxon>
    </lineage>
</organism>
<keyword evidence="3" id="KW-1185">Reference proteome</keyword>
<dbReference type="AlphaFoldDB" id="A0AAJ7WJC4"/>
<dbReference type="CDD" id="cd10002">
    <property type="entry name" value="HDAC10_HDAC6-dom1"/>
    <property type="match status" value="1"/>
</dbReference>
<dbReference type="Pfam" id="PF00850">
    <property type="entry name" value="Hist_deacetyl"/>
    <property type="match status" value="2"/>
</dbReference>
<gene>
    <name evidence="4" type="primary">LOC100900528</name>
</gene>
<dbReference type="InterPro" id="IPR023696">
    <property type="entry name" value="Ureohydrolase_dom_sf"/>
</dbReference>
<proteinExistence type="predicted"/>
<dbReference type="InterPro" id="IPR037138">
    <property type="entry name" value="His_deacetylse_dom_sf"/>
</dbReference>
<evidence type="ECO:0000259" key="2">
    <source>
        <dbReference type="Pfam" id="PF00850"/>
    </source>
</evidence>
<evidence type="ECO:0000256" key="1">
    <source>
        <dbReference type="ARBA" id="ARBA00048287"/>
    </source>
</evidence>
<dbReference type="SUPFAM" id="SSF52768">
    <property type="entry name" value="Arginase/deacetylase"/>
    <property type="match status" value="2"/>
</dbReference>
<dbReference type="Gene3D" id="3.40.800.20">
    <property type="entry name" value="Histone deacetylase domain"/>
    <property type="match status" value="2"/>
</dbReference>
<dbReference type="GO" id="GO:0141221">
    <property type="term" value="F:histone deacetylase activity, hydrolytic mechanism"/>
    <property type="evidence" value="ECO:0007669"/>
    <property type="project" value="UniProtKB-EC"/>
</dbReference>
<evidence type="ECO:0000313" key="4">
    <source>
        <dbReference type="RefSeq" id="XP_028969099.1"/>
    </source>
</evidence>
<sequence>MSRTALIFDDRMDQHRCPWDSTHPESPDRFTESMKRIREYGLVERCKVLNPRDATDDELRAIHSKKLIDNLRELKGCKDSEKMEQFCSKFDSVYANEHTVDLALSAAGCTIDLMKEVVNRRVDNGMAIIRPPGHHAMEGEHCGYCLFNNVAIAAKYAVEHMGLERVLIVDWDVHHGQASQFSFYDDPRVLYFSVHRYEHGSFWPELRESNFDFIGSGRGTGFNVNVPLNKVGVENWDYLNIFGHILLPMTAEFRPQLILVSSGFDASLGDLEGEMRLTPAMYAHMTHLLRPYAPLCVVLEGGYCIPALAEGVALVLKTLLNDPCPRMHNYEEAIYLPCPIMTETIKNVIAALKPHWKCFIQETSAAEALPQIKYLGTLGRSKPDTYPTKDYYPKQSPAEKEAFAEALQRLRERTDLIKAREPFVESSALEDFRDRSCVKSHRFVRVKSLAEAKELARGPTFLLNFVDNYSPTFQEAVYMLVIYVKKLYLETEHDAIVSMFSVIMPLFFKVYPDWVILHVDKQELTPALKMLYALCCEHFSWEGGLILVEGEPAQFSYPKEQFTYSKTTVLRNIQEACHSLKFEVNSCTMSDTGLIYDEFLAKHSCSWDPQHPESAERYTKCIESIKNHRLIERCTVLEPRDATLTELRLLHSGQLLEAFEATKHTSDPEDHKKFCSAFDAVFTDEHSYDVAVRAAGCAIELTDRIIAEKLTNGLALIRPPGHHSSKAEFSKFGLFNNVALAARHAVYVRQLTRVLIVDWDIDHGHGTQYTFCNDPRVLYFSIHRYEHGSFWPQLRASNFDEIGRDTAKGYTINVPLNKVGLENWDYLPIFHQLLMPIAMEFKPELILVSCGFGAALGDPEGGMRLTPAMFAHMTRMLQGFGPLCMIMEGGYCIPAVAESVALILRALLNDPVPRMINNRRKSRNVDPSVLESIANVITVMKPYWTCLRYCKSVEDVKSRVQYLGQRINEGAGLDALYEWPSFEVDEKLLEELETLKKRTDIITAGSKFRLIGPKEDVKLIRGFNPKEHRFIQVNSLKEARSLVSGSVLLVNFRDIKSTAFEESGSTIIINARKLGLRTEHDAVISMYSLVLPVYYKVYPDSVIVLGFPGNNGSSLSMLHALCCAHLSCEGGLILCDSAPAFVFFPDHKPQYQEWLAAYNLGEAARVFELDINQFVGK</sequence>
<evidence type="ECO:0000313" key="3">
    <source>
        <dbReference type="Proteomes" id="UP000694867"/>
    </source>
</evidence>
<dbReference type="PRINTS" id="PR01270">
    <property type="entry name" value="HDASUPER"/>
</dbReference>
<dbReference type="Proteomes" id="UP000694867">
    <property type="component" value="Unplaced"/>
</dbReference>
<dbReference type="KEGG" id="goe:100900528"/>
<dbReference type="InterPro" id="IPR000286">
    <property type="entry name" value="HDACs"/>
</dbReference>
<accession>A0AAJ7WJC4</accession>
<protein>
    <submittedName>
        <fullName evidence="4">Uncharacterized protein LOC100900528</fullName>
    </submittedName>
</protein>
<name>A0AAJ7WJC4_9ACAR</name>